<dbReference type="NCBIfam" id="TIGR02349">
    <property type="entry name" value="DnaJ_bact"/>
    <property type="match status" value="1"/>
</dbReference>
<evidence type="ECO:0000256" key="13">
    <source>
        <dbReference type="PROSITE-ProRule" id="PRU00546"/>
    </source>
</evidence>
<dbReference type="PROSITE" id="PS00636">
    <property type="entry name" value="DNAJ_1"/>
    <property type="match status" value="1"/>
</dbReference>
<evidence type="ECO:0000256" key="10">
    <source>
        <dbReference type="ARBA" id="ARBA00061004"/>
    </source>
</evidence>
<feature type="binding site" evidence="12">
    <location>
        <position position="184"/>
    </location>
    <ligand>
        <name>Zn(2+)</name>
        <dbReference type="ChEBI" id="CHEBI:29105"/>
        <label>2</label>
    </ligand>
</feature>
<dbReference type="InterPro" id="IPR036410">
    <property type="entry name" value="HSP_DnaJ_Cys-rich_dom_sf"/>
</dbReference>
<dbReference type="InterPro" id="IPR002939">
    <property type="entry name" value="DnaJ_C"/>
</dbReference>
<dbReference type="CDD" id="cd06257">
    <property type="entry name" value="DnaJ"/>
    <property type="match status" value="1"/>
</dbReference>
<dbReference type="GO" id="GO:0031072">
    <property type="term" value="F:heat shock protein binding"/>
    <property type="evidence" value="ECO:0007669"/>
    <property type="project" value="InterPro"/>
</dbReference>
<reference evidence="16" key="1">
    <citation type="submission" date="2020-01" db="EMBL/GenBank/DDBJ databases">
        <authorList>
            <person name="Meier V. D."/>
            <person name="Meier V D."/>
        </authorList>
    </citation>
    <scope>NUCLEOTIDE SEQUENCE</scope>
    <source>
        <strain evidence="16">HLG_WM_MAG_12</strain>
    </source>
</reference>
<comment type="domain">
    <text evidence="12">The J domain is necessary and sufficient to stimulate DnaK ATPase activity. Zinc center 1 plays an important role in the autonomous, DnaK-independent chaperone activity of DnaJ. Zinc center 2 is essential for interaction with DnaK and for DnaJ activity.</text>
</comment>
<feature type="binding site" evidence="12">
    <location>
        <position position="146"/>
    </location>
    <ligand>
        <name>Zn(2+)</name>
        <dbReference type="ChEBI" id="CHEBI:29105"/>
        <label>1</label>
    </ligand>
</feature>
<evidence type="ECO:0000256" key="11">
    <source>
        <dbReference type="ARBA" id="ARBA00067609"/>
    </source>
</evidence>
<comment type="cofactor">
    <cofactor evidence="12">
        <name>Zn(2+)</name>
        <dbReference type="ChEBI" id="CHEBI:29105"/>
    </cofactor>
    <text evidence="12">Binds 2 Zn(2+) ions per monomer.</text>
</comment>
<dbReference type="GO" id="GO:0008270">
    <property type="term" value="F:zinc ion binding"/>
    <property type="evidence" value="ECO:0007669"/>
    <property type="project" value="UniProtKB-UniRule"/>
</dbReference>
<gene>
    <name evidence="12" type="primary">dnaJ</name>
    <name evidence="16" type="ORF">HELGO_WM25093</name>
</gene>
<dbReference type="InterPro" id="IPR036869">
    <property type="entry name" value="J_dom_sf"/>
</dbReference>
<dbReference type="SUPFAM" id="SSF46565">
    <property type="entry name" value="Chaperone J-domain"/>
    <property type="match status" value="1"/>
</dbReference>
<dbReference type="Pfam" id="PF01556">
    <property type="entry name" value="DnaJ_C"/>
    <property type="match status" value="1"/>
</dbReference>
<dbReference type="GO" id="GO:0005524">
    <property type="term" value="F:ATP binding"/>
    <property type="evidence" value="ECO:0007669"/>
    <property type="project" value="InterPro"/>
</dbReference>
<dbReference type="NCBIfam" id="NF008035">
    <property type="entry name" value="PRK10767.1"/>
    <property type="match status" value="1"/>
</dbReference>
<feature type="domain" description="CR-type" evidence="15">
    <location>
        <begin position="133"/>
        <end position="210"/>
    </location>
</feature>
<keyword evidence="6 12" id="KW-0862">Zinc</keyword>
<keyword evidence="3 12" id="KW-0479">Metal-binding</keyword>
<dbReference type="InterPro" id="IPR012724">
    <property type="entry name" value="DnaJ"/>
</dbReference>
<dbReference type="PRINTS" id="PR00625">
    <property type="entry name" value="JDOMAIN"/>
</dbReference>
<evidence type="ECO:0000256" key="6">
    <source>
        <dbReference type="ARBA" id="ARBA00022833"/>
    </source>
</evidence>
<protein>
    <recommendedName>
        <fullName evidence="11 12">Chaperone protein DnaJ</fullName>
    </recommendedName>
</protein>
<organism evidence="16">
    <name type="scientific">uncultured Campylobacterales bacterium</name>
    <dbReference type="NCBI Taxonomy" id="352960"/>
    <lineage>
        <taxon>Bacteria</taxon>
        <taxon>Pseudomonadati</taxon>
        <taxon>Campylobacterota</taxon>
        <taxon>Epsilonproteobacteria</taxon>
        <taxon>Campylobacterales</taxon>
        <taxon>environmental samples</taxon>
    </lineage>
</organism>
<proteinExistence type="inferred from homology"/>
<dbReference type="AlphaFoldDB" id="A0A6S6TEL0"/>
<keyword evidence="8 12" id="KW-0143">Chaperone</keyword>
<dbReference type="GO" id="GO:0005737">
    <property type="term" value="C:cytoplasm"/>
    <property type="evidence" value="ECO:0007669"/>
    <property type="project" value="UniProtKB-SubCell"/>
</dbReference>
<keyword evidence="2 12" id="KW-0235">DNA replication</keyword>
<dbReference type="InterPro" id="IPR001623">
    <property type="entry name" value="DnaJ_domain"/>
</dbReference>
<sequence length="371" mass="41740">MSDNYYEILGVQESSSAAEIKKAYRKLAMQYHPDRNANSKEAEEKFKLINEAYQTLSDEKKRSIYDRYGKAGLDGNTGGFSSNMGQDDIMDIFKSVFGGSGFGGFDSEPTSTQEYSYDTSAEITISFKEAIQGCTKELKYKFIEPCEPCDGTGSRDKEKETCNECHGRGEIYFKQGFMSFSQSCPKCYGKGQIIKNICHSCNAKGYTTNKNTISIDIPEGIDSGNRIRATDQGNIGQDHQRGDLYITINVKDDKSFIRDGNNVYIEVPLFFTTALLGGSITIPSLKNTLELKLPNKIKDKEQFVFKNEGIKDIHSNKYGSLVAQIKLIYPDKITKTQKEILTQLHNSFDKEAKTQTNIIEDICDRIKGWFS</sequence>
<dbReference type="PROSITE" id="PS51188">
    <property type="entry name" value="ZF_CR"/>
    <property type="match status" value="1"/>
</dbReference>
<dbReference type="GO" id="GO:0042026">
    <property type="term" value="P:protein refolding"/>
    <property type="evidence" value="ECO:0007669"/>
    <property type="project" value="TreeGrafter"/>
</dbReference>
<keyword evidence="7 12" id="KW-0346">Stress response</keyword>
<dbReference type="Gene3D" id="2.60.260.20">
    <property type="entry name" value="Urease metallochaperone UreE, N-terminal domain"/>
    <property type="match status" value="2"/>
</dbReference>
<accession>A0A6S6TEL0</accession>
<evidence type="ECO:0000259" key="14">
    <source>
        <dbReference type="PROSITE" id="PS50076"/>
    </source>
</evidence>
<evidence type="ECO:0000256" key="3">
    <source>
        <dbReference type="ARBA" id="ARBA00022723"/>
    </source>
</evidence>
<evidence type="ECO:0000256" key="5">
    <source>
        <dbReference type="ARBA" id="ARBA00022771"/>
    </source>
</evidence>
<dbReference type="InterPro" id="IPR018253">
    <property type="entry name" value="DnaJ_domain_CS"/>
</dbReference>
<feature type="binding site" evidence="12">
    <location>
        <position position="187"/>
    </location>
    <ligand>
        <name>Zn(2+)</name>
        <dbReference type="ChEBI" id="CHEBI:29105"/>
        <label>2</label>
    </ligand>
</feature>
<evidence type="ECO:0000256" key="4">
    <source>
        <dbReference type="ARBA" id="ARBA00022737"/>
    </source>
</evidence>
<keyword evidence="1 12" id="KW-0963">Cytoplasm</keyword>
<dbReference type="GO" id="GO:0009408">
    <property type="term" value="P:response to heat"/>
    <property type="evidence" value="ECO:0007669"/>
    <property type="project" value="InterPro"/>
</dbReference>
<dbReference type="EMBL" id="CACVAW010000062">
    <property type="protein sequence ID" value="CAA6814907.1"/>
    <property type="molecule type" value="Genomic_DNA"/>
</dbReference>
<feature type="binding site" evidence="12">
    <location>
        <position position="165"/>
    </location>
    <ligand>
        <name>Zn(2+)</name>
        <dbReference type="ChEBI" id="CHEBI:29105"/>
        <label>2</label>
    </ligand>
</feature>
<dbReference type="PROSITE" id="PS50076">
    <property type="entry name" value="DNAJ_2"/>
    <property type="match status" value="1"/>
</dbReference>
<evidence type="ECO:0000256" key="2">
    <source>
        <dbReference type="ARBA" id="ARBA00022705"/>
    </source>
</evidence>
<dbReference type="Pfam" id="PF00226">
    <property type="entry name" value="DnaJ"/>
    <property type="match status" value="1"/>
</dbReference>
<feature type="zinc finger region" description="CR-type" evidence="13">
    <location>
        <begin position="133"/>
        <end position="210"/>
    </location>
</feature>
<evidence type="ECO:0000259" key="15">
    <source>
        <dbReference type="PROSITE" id="PS51188"/>
    </source>
</evidence>
<evidence type="ECO:0000256" key="12">
    <source>
        <dbReference type="HAMAP-Rule" id="MF_01152"/>
    </source>
</evidence>
<comment type="subcellular location">
    <subcellularLocation>
        <location evidence="12">Cytoplasm</location>
    </subcellularLocation>
</comment>
<dbReference type="InterPro" id="IPR008971">
    <property type="entry name" value="HSP40/DnaJ_pept-bd"/>
</dbReference>
<dbReference type="InterPro" id="IPR001305">
    <property type="entry name" value="HSP_DnaJ_Cys-rich_dom"/>
</dbReference>
<feature type="domain" description="J" evidence="14">
    <location>
        <begin position="4"/>
        <end position="69"/>
    </location>
</feature>
<dbReference type="SUPFAM" id="SSF57938">
    <property type="entry name" value="DnaJ/Hsp40 cysteine-rich domain"/>
    <property type="match status" value="1"/>
</dbReference>
<evidence type="ECO:0000313" key="16">
    <source>
        <dbReference type="EMBL" id="CAA6814907.1"/>
    </source>
</evidence>
<feature type="binding site" evidence="12">
    <location>
        <position position="162"/>
    </location>
    <ligand>
        <name>Zn(2+)</name>
        <dbReference type="ChEBI" id="CHEBI:29105"/>
        <label>2</label>
    </ligand>
</feature>
<comment type="caution">
    <text evidence="12">Lacks conserved residue(s) required for the propagation of feature annotation.</text>
</comment>
<comment type="similarity">
    <text evidence="10 12">Belongs to the DnaJ family.</text>
</comment>
<evidence type="ECO:0000256" key="9">
    <source>
        <dbReference type="ARBA" id="ARBA00053423"/>
    </source>
</evidence>
<dbReference type="CDD" id="cd10719">
    <property type="entry name" value="DnaJ_zf"/>
    <property type="match status" value="1"/>
</dbReference>
<dbReference type="GO" id="GO:0006260">
    <property type="term" value="P:DNA replication"/>
    <property type="evidence" value="ECO:0007669"/>
    <property type="project" value="UniProtKB-KW"/>
</dbReference>
<dbReference type="FunFam" id="2.10.230.10:FF:000002">
    <property type="entry name" value="Molecular chaperone DnaJ"/>
    <property type="match status" value="1"/>
</dbReference>
<dbReference type="GO" id="GO:0051082">
    <property type="term" value="F:unfolded protein binding"/>
    <property type="evidence" value="ECO:0007669"/>
    <property type="project" value="UniProtKB-UniRule"/>
</dbReference>
<dbReference type="PANTHER" id="PTHR43096">
    <property type="entry name" value="DNAJ HOMOLOG 1, MITOCHONDRIAL-RELATED"/>
    <property type="match status" value="1"/>
</dbReference>
<feature type="binding site" evidence="12">
    <location>
        <position position="201"/>
    </location>
    <ligand>
        <name>Zn(2+)</name>
        <dbReference type="ChEBI" id="CHEBI:29105"/>
        <label>1</label>
    </ligand>
</feature>
<evidence type="ECO:0000256" key="7">
    <source>
        <dbReference type="ARBA" id="ARBA00023016"/>
    </source>
</evidence>
<feature type="binding site" evidence="12">
    <location>
        <position position="198"/>
    </location>
    <ligand>
        <name>Zn(2+)</name>
        <dbReference type="ChEBI" id="CHEBI:29105"/>
        <label>1</label>
    </ligand>
</feature>
<dbReference type="Gene3D" id="2.10.230.10">
    <property type="entry name" value="Heat shock protein DnaJ, cysteine-rich domain"/>
    <property type="match status" value="1"/>
</dbReference>
<dbReference type="PANTHER" id="PTHR43096:SF48">
    <property type="entry name" value="CHAPERONE PROTEIN DNAJ"/>
    <property type="match status" value="1"/>
</dbReference>
<dbReference type="FunFam" id="1.10.287.110:FF:000034">
    <property type="entry name" value="Chaperone protein DnaJ"/>
    <property type="match status" value="1"/>
</dbReference>
<dbReference type="SUPFAM" id="SSF49493">
    <property type="entry name" value="HSP40/DnaJ peptide-binding domain"/>
    <property type="match status" value="2"/>
</dbReference>
<evidence type="ECO:0000256" key="8">
    <source>
        <dbReference type="ARBA" id="ARBA00023186"/>
    </source>
</evidence>
<keyword evidence="5 12" id="KW-0863">Zinc-finger</keyword>
<dbReference type="Gene3D" id="1.10.287.110">
    <property type="entry name" value="DnaJ domain"/>
    <property type="match status" value="1"/>
</dbReference>
<dbReference type="Pfam" id="PF00684">
    <property type="entry name" value="DnaJ_CXXCXGXG"/>
    <property type="match status" value="1"/>
</dbReference>
<comment type="subunit">
    <text evidence="12">Homodimer.</text>
</comment>
<dbReference type="HAMAP" id="MF_01152">
    <property type="entry name" value="DnaJ"/>
    <property type="match status" value="1"/>
</dbReference>
<evidence type="ECO:0000256" key="1">
    <source>
        <dbReference type="ARBA" id="ARBA00022490"/>
    </source>
</evidence>
<name>A0A6S6TEL0_9BACT</name>
<comment type="function">
    <text evidence="9 12">Participates actively in the response to hyperosmotic and heat shock by preventing the aggregation of stress-denatured proteins and by disaggregating proteins, also in an autonomous, DnaK-independent fashion. Unfolded proteins bind initially to DnaJ; upon interaction with the DnaJ-bound protein, DnaK hydrolyzes its bound ATP, resulting in the formation of a stable complex. GrpE releases ADP from DnaK; ATP binding to DnaK triggers the release of the substrate protein, thus completing the reaction cycle. Several rounds of ATP-dependent interactions between DnaJ, DnaK and GrpE are required for fully efficient folding. Also involved, together with DnaK and GrpE, in the DNA replication of plasmids through activation of initiation proteins.</text>
</comment>
<keyword evidence="4 12" id="KW-0677">Repeat</keyword>
<dbReference type="SMART" id="SM00271">
    <property type="entry name" value="DnaJ"/>
    <property type="match status" value="1"/>
</dbReference>
<dbReference type="CDD" id="cd10747">
    <property type="entry name" value="DnaJ_C"/>
    <property type="match status" value="1"/>
</dbReference>
<feature type="binding site" evidence="12">
    <location>
        <position position="149"/>
    </location>
    <ligand>
        <name>Zn(2+)</name>
        <dbReference type="ChEBI" id="CHEBI:29105"/>
        <label>1</label>
    </ligand>
</feature>